<organism evidence="1">
    <name type="scientific">mine drainage metagenome</name>
    <dbReference type="NCBI Taxonomy" id="410659"/>
    <lineage>
        <taxon>unclassified sequences</taxon>
        <taxon>metagenomes</taxon>
        <taxon>ecological metagenomes</taxon>
    </lineage>
</organism>
<accession>A0A1J5SMK6</accession>
<dbReference type="AlphaFoldDB" id="A0A1J5SMK6"/>
<dbReference type="EMBL" id="MLJW01000051">
    <property type="protein sequence ID" value="OIR05317.1"/>
    <property type="molecule type" value="Genomic_DNA"/>
</dbReference>
<comment type="caution">
    <text evidence="1">The sequence shown here is derived from an EMBL/GenBank/DDBJ whole genome shotgun (WGS) entry which is preliminary data.</text>
</comment>
<dbReference type="SUPFAM" id="SSF50969">
    <property type="entry name" value="YVTN repeat-like/Quinoprotein amine dehydrogenase"/>
    <property type="match status" value="1"/>
</dbReference>
<protein>
    <submittedName>
        <fullName evidence="1">Uncharacterized protein</fullName>
    </submittedName>
</protein>
<evidence type="ECO:0000313" key="1">
    <source>
        <dbReference type="EMBL" id="OIR05317.1"/>
    </source>
</evidence>
<name>A0A1J5SMK6_9ZZZZ</name>
<sequence>MNDIHELKRLPSPAPKPQSLAWDGHLLWMGSRQTRRIYGIDPQAWRVTWETEAPGTPYGITVFGGNLLVLCGESADDNRIVRRCIPGKGFDPSFGIPCPDDTGSQLANDGSRLTISQWYPKKVIAVDAKGHPQRVIQVQHGICGQVHVDGAIYLMTTDDEETTDYWLTRLDPRDANPQPVDLVRVPFAARALAWDGTHFWTNHREANQIVCFPRPD</sequence>
<dbReference type="InterPro" id="IPR011044">
    <property type="entry name" value="Quino_amine_DH_bsu"/>
</dbReference>
<reference evidence="1" key="1">
    <citation type="submission" date="2016-10" db="EMBL/GenBank/DDBJ databases">
        <title>Sequence of Gallionella enrichment culture.</title>
        <authorList>
            <person name="Poehlein A."/>
            <person name="Muehling M."/>
            <person name="Daniel R."/>
        </authorList>
    </citation>
    <scope>NUCLEOTIDE SEQUENCE</scope>
</reference>
<gene>
    <name evidence="1" type="ORF">GALL_126290</name>
</gene>
<proteinExistence type="predicted"/>